<dbReference type="SUPFAM" id="SSF52540">
    <property type="entry name" value="P-loop containing nucleoside triphosphate hydrolases"/>
    <property type="match status" value="1"/>
</dbReference>
<reference evidence="5 6" key="1">
    <citation type="submission" date="2023-10" db="EMBL/GenBank/DDBJ databases">
        <title>Whole Genome based description of the genera Actinobaculum and Actinotignum reveals a complex phylogenetic relationship within the species included in the genus Actinotignum.</title>
        <authorList>
            <person name="Jensen C.S."/>
            <person name="Dargis R."/>
            <person name="Kemp M."/>
            <person name="Christensen J.J."/>
        </authorList>
    </citation>
    <scope>NUCLEOTIDE SEQUENCE [LARGE SCALE GENOMIC DNA]</scope>
    <source>
        <strain evidence="5 6">SLA_B974</strain>
    </source>
</reference>
<evidence type="ECO:0000259" key="4">
    <source>
        <dbReference type="PROSITE" id="PS50893"/>
    </source>
</evidence>
<evidence type="ECO:0000256" key="3">
    <source>
        <dbReference type="ARBA" id="ARBA00022840"/>
    </source>
</evidence>
<dbReference type="PANTHER" id="PTHR24220">
    <property type="entry name" value="IMPORT ATP-BINDING PROTEIN"/>
    <property type="match status" value="1"/>
</dbReference>
<evidence type="ECO:0000256" key="1">
    <source>
        <dbReference type="ARBA" id="ARBA00022448"/>
    </source>
</evidence>
<organism evidence="5 6">
    <name type="scientific">Actinotignum urinale</name>
    <dbReference type="NCBI Taxonomy" id="190146"/>
    <lineage>
        <taxon>Bacteria</taxon>
        <taxon>Bacillati</taxon>
        <taxon>Actinomycetota</taxon>
        <taxon>Actinomycetes</taxon>
        <taxon>Actinomycetales</taxon>
        <taxon>Actinomycetaceae</taxon>
        <taxon>Actinotignum</taxon>
    </lineage>
</organism>
<dbReference type="SMART" id="SM00382">
    <property type="entry name" value="AAA"/>
    <property type="match status" value="1"/>
</dbReference>
<dbReference type="PROSITE" id="PS50893">
    <property type="entry name" value="ABC_TRANSPORTER_2"/>
    <property type="match status" value="1"/>
</dbReference>
<dbReference type="InterPro" id="IPR003593">
    <property type="entry name" value="AAA+_ATPase"/>
</dbReference>
<evidence type="ECO:0000313" key="5">
    <source>
        <dbReference type="EMBL" id="MDY5132690.1"/>
    </source>
</evidence>
<protein>
    <submittedName>
        <fullName evidence="5">ABC transporter ATP-binding protein</fullName>
    </submittedName>
</protein>
<keyword evidence="3 5" id="KW-0067">ATP-binding</keyword>
<dbReference type="Gene3D" id="3.40.50.300">
    <property type="entry name" value="P-loop containing nucleotide triphosphate hydrolases"/>
    <property type="match status" value="1"/>
</dbReference>
<evidence type="ECO:0000256" key="2">
    <source>
        <dbReference type="ARBA" id="ARBA00022741"/>
    </source>
</evidence>
<keyword evidence="1" id="KW-0813">Transport</keyword>
<dbReference type="CDD" id="cd03255">
    <property type="entry name" value="ABC_MJ0796_LolCDE_FtsE"/>
    <property type="match status" value="1"/>
</dbReference>
<proteinExistence type="predicted"/>
<name>A0ABU5G5P8_9ACTO</name>
<dbReference type="InterPro" id="IPR003439">
    <property type="entry name" value="ABC_transporter-like_ATP-bd"/>
</dbReference>
<dbReference type="GO" id="GO:0005524">
    <property type="term" value="F:ATP binding"/>
    <property type="evidence" value="ECO:0007669"/>
    <property type="project" value="UniProtKB-KW"/>
</dbReference>
<dbReference type="InterPro" id="IPR015854">
    <property type="entry name" value="ABC_transpr_LolD-like"/>
</dbReference>
<dbReference type="Pfam" id="PF00005">
    <property type="entry name" value="ABC_tran"/>
    <property type="match status" value="1"/>
</dbReference>
<gene>
    <name evidence="5" type="ORF">R6G86_02875</name>
</gene>
<dbReference type="RefSeq" id="WP_169511057.1">
    <property type="nucleotide sequence ID" value="NZ_JAWNFQ010000001.1"/>
</dbReference>
<dbReference type="EMBL" id="JAWNGA010000003">
    <property type="protein sequence ID" value="MDY5132690.1"/>
    <property type="molecule type" value="Genomic_DNA"/>
</dbReference>
<evidence type="ECO:0000313" key="6">
    <source>
        <dbReference type="Proteomes" id="UP001275049"/>
    </source>
</evidence>
<feature type="domain" description="ABC transporter" evidence="4">
    <location>
        <begin position="3"/>
        <end position="229"/>
    </location>
</feature>
<sequence>MNVQFQGVVFGYSRGNNLLDGVSFSVAPGESVAVIGPSGCGKSTLLKLVQGELRAVRGSVCLFGEDMSTLSRGKRNAMKRELMGLVFQSPRLIDELSVVDNVAIPAMLNGMKRSVAVGKAREVLQRFDVDVDQPVTTLSGGQACRVGLARAVVNDPKLIIADEPTANLDPVLAEYVVSTLLAYCEKGASLLVVTHDYGMARRCTRTYKLDGTLHTTTWDGRHSLDVSPV</sequence>
<keyword evidence="2" id="KW-0547">Nucleotide-binding</keyword>
<comment type="caution">
    <text evidence="5">The sequence shown here is derived from an EMBL/GenBank/DDBJ whole genome shotgun (WGS) entry which is preliminary data.</text>
</comment>
<dbReference type="InterPro" id="IPR017911">
    <property type="entry name" value="MacB-like_ATP-bd"/>
</dbReference>
<keyword evidence="6" id="KW-1185">Reference proteome</keyword>
<accession>A0ABU5G5P8</accession>
<dbReference type="InterPro" id="IPR027417">
    <property type="entry name" value="P-loop_NTPase"/>
</dbReference>
<dbReference type="Proteomes" id="UP001275049">
    <property type="component" value="Unassembled WGS sequence"/>
</dbReference>